<name>A0A554SG79_9ACTN</name>
<evidence type="ECO:0000256" key="1">
    <source>
        <dbReference type="ARBA" id="ARBA00010062"/>
    </source>
</evidence>
<comment type="similarity">
    <text evidence="1">Belongs to the leucine-binding protein family.</text>
</comment>
<comment type="caution">
    <text evidence="5">The sequence shown here is derived from an EMBL/GenBank/DDBJ whole genome shotgun (WGS) entry which is preliminary data.</text>
</comment>
<dbReference type="PANTHER" id="PTHR30483">
    <property type="entry name" value="LEUCINE-SPECIFIC-BINDING PROTEIN"/>
    <property type="match status" value="1"/>
</dbReference>
<dbReference type="Pfam" id="PF13458">
    <property type="entry name" value="Peripla_BP_6"/>
    <property type="match status" value="1"/>
</dbReference>
<reference evidence="5 6" key="1">
    <citation type="submission" date="2019-07" db="EMBL/GenBank/DDBJ databases">
        <authorList>
            <person name="Zhao L.H."/>
        </authorList>
    </citation>
    <scope>NUCLEOTIDE SEQUENCE [LARGE SCALE GENOMIC DNA]</scope>
    <source>
        <strain evidence="5 6">Co35</strain>
    </source>
</reference>
<evidence type="ECO:0000313" key="6">
    <source>
        <dbReference type="Proteomes" id="UP000316988"/>
    </source>
</evidence>
<sequence>MKRTSKTLRFAAVASAGALVLAACGGGGDDDDADGGGGSSVEADGVLTIGSLLPQTGSLSFLGPPEFAGVDLAVQEINEAGGVLGEEVVHERADSGDGEPNIAPGEVDNLLSKNADVIIGAAASGVSMTVIDQITGAGVVQFSPANTSPEFDEYDDGGLYFRTAPSDVLQGNVLANLAASDGHSNLAILSRQDDYGDALSNVVTEVFEQSGGTVDAAVPYDPNATTFGTEIQQIADAGADAVALIAFDETKRIIPEMVSAGVGPADVQIYFVDGNIANYEGEFPEGTLEGVKATMPGPELSDDFRNRLLEIDPDLNDFTYSAESYDAVIVSALAAIAADSDAGTDVAEHIIEVTKDGTKCETFADCKELLENGEDIDYDGASGPIELGDTGSPTAATIGVYEYGANNNHSPLDYILGEI</sequence>
<dbReference type="PANTHER" id="PTHR30483:SF6">
    <property type="entry name" value="PERIPLASMIC BINDING PROTEIN OF ABC TRANSPORTER FOR NATURAL AMINO ACIDS"/>
    <property type="match status" value="1"/>
</dbReference>
<organism evidence="5 6">
    <name type="scientific">Aeromicrobium piscarium</name>
    <dbReference type="NCBI Taxonomy" id="2590901"/>
    <lineage>
        <taxon>Bacteria</taxon>
        <taxon>Bacillati</taxon>
        <taxon>Actinomycetota</taxon>
        <taxon>Actinomycetes</taxon>
        <taxon>Propionibacteriales</taxon>
        <taxon>Nocardioidaceae</taxon>
        <taxon>Aeromicrobium</taxon>
    </lineage>
</organism>
<dbReference type="PROSITE" id="PS51257">
    <property type="entry name" value="PROKAR_LIPOPROTEIN"/>
    <property type="match status" value="1"/>
</dbReference>
<dbReference type="InterPro" id="IPR028081">
    <property type="entry name" value="Leu-bd"/>
</dbReference>
<evidence type="ECO:0000256" key="3">
    <source>
        <dbReference type="SAM" id="SignalP"/>
    </source>
</evidence>
<dbReference type="EMBL" id="VLNT01000003">
    <property type="protein sequence ID" value="TSD65326.1"/>
    <property type="molecule type" value="Genomic_DNA"/>
</dbReference>
<keyword evidence="2 3" id="KW-0732">Signal</keyword>
<gene>
    <name evidence="5" type="ORF">FNM00_06415</name>
</gene>
<evidence type="ECO:0000259" key="4">
    <source>
        <dbReference type="Pfam" id="PF13458"/>
    </source>
</evidence>
<feature type="signal peptide" evidence="3">
    <location>
        <begin position="1"/>
        <end position="22"/>
    </location>
</feature>
<dbReference type="InterPro" id="IPR028082">
    <property type="entry name" value="Peripla_BP_I"/>
</dbReference>
<dbReference type="CDD" id="cd06346">
    <property type="entry name" value="PBP1_ABC_ligand_binding-like"/>
    <property type="match status" value="1"/>
</dbReference>
<proteinExistence type="inferred from homology"/>
<evidence type="ECO:0000256" key="2">
    <source>
        <dbReference type="ARBA" id="ARBA00022729"/>
    </source>
</evidence>
<dbReference type="OrthoDB" id="7337537at2"/>
<feature type="chain" id="PRO_5039064351" evidence="3">
    <location>
        <begin position="23"/>
        <end position="419"/>
    </location>
</feature>
<protein>
    <submittedName>
        <fullName evidence="5">ABC transporter substrate-binding protein</fullName>
    </submittedName>
</protein>
<evidence type="ECO:0000313" key="5">
    <source>
        <dbReference type="EMBL" id="TSD65326.1"/>
    </source>
</evidence>
<dbReference type="Proteomes" id="UP000316988">
    <property type="component" value="Unassembled WGS sequence"/>
</dbReference>
<dbReference type="RefSeq" id="WP_143912543.1">
    <property type="nucleotide sequence ID" value="NZ_VLNT01000003.1"/>
</dbReference>
<dbReference type="AlphaFoldDB" id="A0A554SG79"/>
<keyword evidence="6" id="KW-1185">Reference proteome</keyword>
<feature type="domain" description="Leucine-binding protein" evidence="4">
    <location>
        <begin position="47"/>
        <end position="349"/>
    </location>
</feature>
<dbReference type="SUPFAM" id="SSF53822">
    <property type="entry name" value="Periplasmic binding protein-like I"/>
    <property type="match status" value="1"/>
</dbReference>
<accession>A0A554SG79</accession>
<dbReference type="InterPro" id="IPR051010">
    <property type="entry name" value="BCAA_transport"/>
</dbReference>
<dbReference type="Gene3D" id="3.40.50.2300">
    <property type="match status" value="2"/>
</dbReference>